<dbReference type="UniPathway" id="UPA00344"/>
<evidence type="ECO:0000256" key="6">
    <source>
        <dbReference type="ARBA" id="ARBA00022723"/>
    </source>
</evidence>
<keyword evidence="6" id="KW-0479">Metal-binding</keyword>
<dbReference type="SMART" id="SM00852">
    <property type="entry name" value="MoCF_biosynth"/>
    <property type="match status" value="1"/>
</dbReference>
<dbReference type="SUPFAM" id="SSF63867">
    <property type="entry name" value="MoeA C-terminal domain-like"/>
    <property type="match status" value="1"/>
</dbReference>
<dbReference type="FunFam" id="3.40.980.10:FF:000004">
    <property type="entry name" value="Molybdopterin molybdenumtransferase"/>
    <property type="match status" value="1"/>
</dbReference>
<dbReference type="GO" id="GO:0061599">
    <property type="term" value="F:molybdopterin molybdotransferase activity"/>
    <property type="evidence" value="ECO:0007669"/>
    <property type="project" value="UniProtKB-EC"/>
</dbReference>
<dbReference type="InterPro" id="IPR036135">
    <property type="entry name" value="MoeA_linker/N_sf"/>
</dbReference>
<comment type="catalytic activity">
    <reaction evidence="9">
        <text>adenylyl-molybdopterin + molybdate = Mo-molybdopterin + AMP + H(+)</text>
        <dbReference type="Rhea" id="RHEA:35047"/>
        <dbReference type="ChEBI" id="CHEBI:15378"/>
        <dbReference type="ChEBI" id="CHEBI:36264"/>
        <dbReference type="ChEBI" id="CHEBI:62727"/>
        <dbReference type="ChEBI" id="CHEBI:71302"/>
        <dbReference type="ChEBI" id="CHEBI:456215"/>
        <dbReference type="EC" id="2.10.1.1"/>
    </reaction>
</comment>
<dbReference type="Pfam" id="PF03454">
    <property type="entry name" value="MoeA_C"/>
    <property type="match status" value="1"/>
</dbReference>
<reference evidence="11" key="1">
    <citation type="journal article" date="2015" name="Nature">
        <title>Complex archaea that bridge the gap between prokaryotes and eukaryotes.</title>
        <authorList>
            <person name="Spang A."/>
            <person name="Saw J.H."/>
            <person name="Jorgensen S.L."/>
            <person name="Zaremba-Niedzwiedzka K."/>
            <person name="Martijn J."/>
            <person name="Lind A.E."/>
            <person name="van Eijk R."/>
            <person name="Schleper C."/>
            <person name="Guy L."/>
            <person name="Ettema T.J."/>
        </authorList>
    </citation>
    <scope>NUCLEOTIDE SEQUENCE</scope>
</reference>
<dbReference type="Gene3D" id="2.170.190.11">
    <property type="entry name" value="Molybdopterin biosynthesis moea protein, domain 3"/>
    <property type="match status" value="1"/>
</dbReference>
<organism evidence="11">
    <name type="scientific">marine sediment metagenome</name>
    <dbReference type="NCBI Taxonomy" id="412755"/>
    <lineage>
        <taxon>unclassified sequences</taxon>
        <taxon>metagenomes</taxon>
        <taxon>ecological metagenomes</taxon>
    </lineage>
</organism>
<sequence>MSLMTVTQALEQLLDSAASEAFPGSETIPLGLALGRVLAAPIQAAHDVPPWDNSAMDGYAFNSADLAAAMDHGLSVSQRIMAGMAPMPLQPGTCARIFTGAPMPEGADAVEMQENVSEDGGVARLTQSVKQGQNIRPRGQDICSGSSLLRAGHILRPQDMGLIASVGVAQVDVCRVLRVAVISTGDELVEPGSPLGAGQIYNSNRFTLIGALQRHGQHVIDGGILVDDIDQTRARLQELSGQADLIITSGGVSVGEADCLGKVLRDYGRIDMWKLAIKPGKPFTLARFADTPVLGLPGNPAASLVTFLLLVRPYLLRRLGSHETAPTGLPVSSGFAWPKAGSRDEYVRARIDQGQVVLAGNQSSGVLSSASEASGLVLIPAGTTVQPGQPLTYLPFTGLLG</sequence>
<dbReference type="EC" id="2.10.1.1" evidence="3"/>
<dbReference type="SUPFAM" id="SSF53218">
    <property type="entry name" value="Molybdenum cofactor biosynthesis proteins"/>
    <property type="match status" value="1"/>
</dbReference>
<dbReference type="PROSITE" id="PS01079">
    <property type="entry name" value="MOCF_BIOSYNTHESIS_2"/>
    <property type="match status" value="1"/>
</dbReference>
<comment type="pathway">
    <text evidence="2">Cofactor biosynthesis; molybdopterin biosynthesis.</text>
</comment>
<comment type="cofactor">
    <cofactor evidence="1">
        <name>Mg(2+)</name>
        <dbReference type="ChEBI" id="CHEBI:18420"/>
    </cofactor>
</comment>
<evidence type="ECO:0000256" key="2">
    <source>
        <dbReference type="ARBA" id="ARBA00005046"/>
    </source>
</evidence>
<comment type="caution">
    <text evidence="11">The sequence shown here is derived from an EMBL/GenBank/DDBJ whole genome shotgun (WGS) entry which is preliminary data.</text>
</comment>
<dbReference type="GO" id="GO:0005829">
    <property type="term" value="C:cytosol"/>
    <property type="evidence" value="ECO:0007669"/>
    <property type="project" value="TreeGrafter"/>
</dbReference>
<dbReference type="CDD" id="cd00887">
    <property type="entry name" value="MoeA"/>
    <property type="match status" value="1"/>
</dbReference>
<evidence type="ECO:0000256" key="7">
    <source>
        <dbReference type="ARBA" id="ARBA00022842"/>
    </source>
</evidence>
<dbReference type="PANTHER" id="PTHR10192">
    <property type="entry name" value="MOLYBDOPTERIN BIOSYNTHESIS PROTEIN"/>
    <property type="match status" value="1"/>
</dbReference>
<dbReference type="GO" id="GO:0046872">
    <property type="term" value="F:metal ion binding"/>
    <property type="evidence" value="ECO:0007669"/>
    <property type="project" value="UniProtKB-KW"/>
</dbReference>
<protein>
    <recommendedName>
        <fullName evidence="3">molybdopterin molybdotransferase</fullName>
        <ecNumber evidence="3">2.10.1.1</ecNumber>
    </recommendedName>
</protein>
<dbReference type="AlphaFoldDB" id="A0A0F9V8F7"/>
<keyword evidence="7" id="KW-0460">Magnesium</keyword>
<evidence type="ECO:0000256" key="4">
    <source>
        <dbReference type="ARBA" id="ARBA00022505"/>
    </source>
</evidence>
<evidence type="ECO:0000313" key="11">
    <source>
        <dbReference type="EMBL" id="KKN95992.1"/>
    </source>
</evidence>
<dbReference type="Pfam" id="PF03453">
    <property type="entry name" value="MoeA_N"/>
    <property type="match status" value="1"/>
</dbReference>
<proteinExistence type="predicted"/>
<dbReference type="Pfam" id="PF00994">
    <property type="entry name" value="MoCF_biosynth"/>
    <property type="match status" value="1"/>
</dbReference>
<dbReference type="NCBIfam" id="NF045515">
    <property type="entry name" value="Glp_gephyrin"/>
    <property type="match status" value="1"/>
</dbReference>
<dbReference type="InterPro" id="IPR008284">
    <property type="entry name" value="MoCF_biosynth_CS"/>
</dbReference>
<dbReference type="Gene3D" id="3.40.980.10">
    <property type="entry name" value="MoaB/Mog-like domain"/>
    <property type="match status" value="1"/>
</dbReference>
<keyword evidence="5" id="KW-0808">Transferase</keyword>
<dbReference type="Gene3D" id="3.90.105.10">
    <property type="entry name" value="Molybdopterin biosynthesis moea protein, domain 2"/>
    <property type="match status" value="1"/>
</dbReference>
<evidence type="ECO:0000256" key="8">
    <source>
        <dbReference type="ARBA" id="ARBA00023150"/>
    </source>
</evidence>
<accession>A0A0F9V8F7</accession>
<gene>
    <name evidence="11" type="ORF">LCGC14_0172270</name>
</gene>
<dbReference type="NCBIfam" id="TIGR00177">
    <property type="entry name" value="molyb_syn"/>
    <property type="match status" value="1"/>
</dbReference>
<evidence type="ECO:0000259" key="10">
    <source>
        <dbReference type="SMART" id="SM00852"/>
    </source>
</evidence>
<dbReference type="Gene3D" id="2.40.340.10">
    <property type="entry name" value="MoeA, C-terminal, domain IV"/>
    <property type="match status" value="1"/>
</dbReference>
<dbReference type="InterPro" id="IPR036425">
    <property type="entry name" value="MoaB/Mog-like_dom_sf"/>
</dbReference>
<evidence type="ECO:0000256" key="3">
    <source>
        <dbReference type="ARBA" id="ARBA00013269"/>
    </source>
</evidence>
<dbReference type="InterPro" id="IPR001453">
    <property type="entry name" value="MoaB/Mog_dom"/>
</dbReference>
<dbReference type="PANTHER" id="PTHR10192:SF5">
    <property type="entry name" value="GEPHYRIN"/>
    <property type="match status" value="1"/>
</dbReference>
<keyword evidence="8" id="KW-0501">Molybdenum cofactor biosynthesis</keyword>
<dbReference type="GO" id="GO:0006777">
    <property type="term" value="P:Mo-molybdopterin cofactor biosynthetic process"/>
    <property type="evidence" value="ECO:0007669"/>
    <property type="project" value="UniProtKB-KW"/>
</dbReference>
<dbReference type="InterPro" id="IPR038987">
    <property type="entry name" value="MoeA-like"/>
</dbReference>
<dbReference type="SUPFAM" id="SSF63882">
    <property type="entry name" value="MoeA N-terminal region -like"/>
    <property type="match status" value="1"/>
</dbReference>
<keyword evidence="4" id="KW-0500">Molybdenum</keyword>
<dbReference type="InterPro" id="IPR005110">
    <property type="entry name" value="MoeA_linker/N"/>
</dbReference>
<dbReference type="InterPro" id="IPR036688">
    <property type="entry name" value="MoeA_C_domain_IV_sf"/>
</dbReference>
<name>A0A0F9V8F7_9ZZZZ</name>
<dbReference type="InterPro" id="IPR005111">
    <property type="entry name" value="MoeA_C_domain_IV"/>
</dbReference>
<evidence type="ECO:0000256" key="1">
    <source>
        <dbReference type="ARBA" id="ARBA00001946"/>
    </source>
</evidence>
<feature type="domain" description="MoaB/Mog" evidence="10">
    <location>
        <begin position="180"/>
        <end position="317"/>
    </location>
</feature>
<evidence type="ECO:0000256" key="9">
    <source>
        <dbReference type="ARBA" id="ARBA00047317"/>
    </source>
</evidence>
<dbReference type="EMBL" id="LAZR01000067">
    <property type="protein sequence ID" value="KKN95992.1"/>
    <property type="molecule type" value="Genomic_DNA"/>
</dbReference>
<evidence type="ECO:0000256" key="5">
    <source>
        <dbReference type="ARBA" id="ARBA00022679"/>
    </source>
</evidence>